<dbReference type="EMBL" id="VSRR010085023">
    <property type="protein sequence ID" value="MPC90614.1"/>
    <property type="molecule type" value="Genomic_DNA"/>
</dbReference>
<reference evidence="1 2" key="1">
    <citation type="submission" date="2019-05" db="EMBL/GenBank/DDBJ databases">
        <title>Another draft genome of Portunus trituberculatus and its Hox gene families provides insights of decapod evolution.</title>
        <authorList>
            <person name="Jeong J.-H."/>
            <person name="Song I."/>
            <person name="Kim S."/>
            <person name="Choi T."/>
            <person name="Kim D."/>
            <person name="Ryu S."/>
            <person name="Kim W."/>
        </authorList>
    </citation>
    <scope>NUCLEOTIDE SEQUENCE [LARGE SCALE GENOMIC DNA]</scope>
    <source>
        <tissue evidence="1">Muscle</tissue>
    </source>
</reference>
<proteinExistence type="predicted"/>
<organism evidence="1 2">
    <name type="scientific">Portunus trituberculatus</name>
    <name type="common">Swimming crab</name>
    <name type="synonym">Neptunus trituberculatus</name>
    <dbReference type="NCBI Taxonomy" id="210409"/>
    <lineage>
        <taxon>Eukaryota</taxon>
        <taxon>Metazoa</taxon>
        <taxon>Ecdysozoa</taxon>
        <taxon>Arthropoda</taxon>
        <taxon>Crustacea</taxon>
        <taxon>Multicrustacea</taxon>
        <taxon>Malacostraca</taxon>
        <taxon>Eumalacostraca</taxon>
        <taxon>Eucarida</taxon>
        <taxon>Decapoda</taxon>
        <taxon>Pleocyemata</taxon>
        <taxon>Brachyura</taxon>
        <taxon>Eubrachyura</taxon>
        <taxon>Portunoidea</taxon>
        <taxon>Portunidae</taxon>
        <taxon>Portuninae</taxon>
        <taxon>Portunus</taxon>
    </lineage>
</organism>
<keyword evidence="2" id="KW-1185">Reference proteome</keyword>
<dbReference type="Proteomes" id="UP000324222">
    <property type="component" value="Unassembled WGS sequence"/>
</dbReference>
<sequence length="85" mass="9931">MVPGYVFSATAEFDVLDMRQQHLHVTHRCKGDLLIVTDRRMPREINMQYFSRVTCRLPLAPRKMRQSMSSVYLQIINIVFSCVSP</sequence>
<gene>
    <name evidence="1" type="ORF">E2C01_085609</name>
</gene>
<evidence type="ECO:0000313" key="2">
    <source>
        <dbReference type="Proteomes" id="UP000324222"/>
    </source>
</evidence>
<name>A0A5B7JE44_PORTR</name>
<accession>A0A5B7JE44</accession>
<comment type="caution">
    <text evidence="1">The sequence shown here is derived from an EMBL/GenBank/DDBJ whole genome shotgun (WGS) entry which is preliminary data.</text>
</comment>
<protein>
    <submittedName>
        <fullName evidence="1">Uncharacterized protein</fullName>
    </submittedName>
</protein>
<evidence type="ECO:0000313" key="1">
    <source>
        <dbReference type="EMBL" id="MPC90614.1"/>
    </source>
</evidence>
<dbReference type="AlphaFoldDB" id="A0A5B7JE44"/>